<reference evidence="1" key="1">
    <citation type="journal article" date="2011" name="Appl. Environ. Microbiol.">
        <title>Two Large, Related, Cryptic Plasmids from Geographically Distinct Isolates of Sulfobacillus thermotolerans.</title>
        <authorList>
            <person name="Deane S.M."/>
            <person name="Rawlings D.E."/>
        </authorList>
    </citation>
    <scope>NUCLEOTIDE SEQUENCE</scope>
    <source>
        <strain evidence="1">L15</strain>
        <plasmid evidence="1">pL15</plasmid>
    </source>
</reference>
<proteinExistence type="predicted"/>
<keyword evidence="1" id="KW-0614">Plasmid</keyword>
<gene>
    <name evidence="1" type="primary">orfL33</name>
</gene>
<protein>
    <submittedName>
        <fullName evidence="1">Uncharacterized protein</fullName>
    </submittedName>
</protein>
<accession>G5CJ04</accession>
<evidence type="ECO:0000313" key="1">
    <source>
        <dbReference type="EMBL" id="AEP14281.1"/>
    </source>
</evidence>
<dbReference type="AlphaFoldDB" id="G5CJ04"/>
<name>G5CJ04_9FIRM</name>
<dbReference type="EMBL" id="JN119829">
    <property type="protein sequence ID" value="AEP14281.1"/>
    <property type="molecule type" value="Genomic_DNA"/>
</dbReference>
<dbReference type="RefSeq" id="WP_031942648.1">
    <property type="nucleotide sequence ID" value="NC_025041.1"/>
</dbReference>
<geneLocation type="plasmid" evidence="1">
    <name>pL15</name>
</geneLocation>
<organism evidence="1">
    <name type="scientific">Sulfobacillus thermotolerans</name>
    <dbReference type="NCBI Taxonomy" id="338644"/>
    <lineage>
        <taxon>Bacteria</taxon>
        <taxon>Bacillati</taxon>
        <taxon>Bacillota</taxon>
        <taxon>Clostridia</taxon>
        <taxon>Eubacteriales</taxon>
        <taxon>Clostridiales Family XVII. Incertae Sedis</taxon>
        <taxon>Sulfobacillus</taxon>
    </lineage>
</organism>
<sequence length="93" mass="9628">MKKLTIRLSDDTLIQAIAAIPAGSRHAVLVAALRAYLLPGGQQEVLNRLDQVLNRLDAGSAPPRASATPPDDAAVTAANRTAILGAFGIGDDE</sequence>